<name>A0AA96GIG1_9BACT</name>
<dbReference type="CDD" id="cd04186">
    <property type="entry name" value="GT_2_like_c"/>
    <property type="match status" value="1"/>
</dbReference>
<evidence type="ECO:0000313" key="4">
    <source>
        <dbReference type="Proteomes" id="UP001302494"/>
    </source>
</evidence>
<dbReference type="InterPro" id="IPR001173">
    <property type="entry name" value="Glyco_trans_2-like"/>
</dbReference>
<keyword evidence="4" id="KW-1185">Reference proteome</keyword>
<dbReference type="EMBL" id="CP116968">
    <property type="protein sequence ID" value="WNM62048.1"/>
    <property type="molecule type" value="Genomic_DNA"/>
</dbReference>
<dbReference type="InterPro" id="IPR029063">
    <property type="entry name" value="SAM-dependent_MTases_sf"/>
</dbReference>
<dbReference type="InterPro" id="IPR032719">
    <property type="entry name" value="WbsX"/>
</dbReference>
<dbReference type="CDD" id="cd11579">
    <property type="entry name" value="Glyco_tran_WbsX"/>
    <property type="match status" value="1"/>
</dbReference>
<gene>
    <name evidence="3" type="ORF">PQG83_20260</name>
</gene>
<dbReference type="Pfam" id="PF14307">
    <property type="entry name" value="Glyco_tran_WbsX"/>
    <property type="match status" value="1"/>
</dbReference>
<dbReference type="CDD" id="cd02440">
    <property type="entry name" value="AdoMet_MTases"/>
    <property type="match status" value="1"/>
</dbReference>
<feature type="domain" description="Methyltransferase type 12" evidence="2">
    <location>
        <begin position="90"/>
        <end position="188"/>
    </location>
</feature>
<dbReference type="InterPro" id="IPR013217">
    <property type="entry name" value="Methyltransf_12"/>
</dbReference>
<dbReference type="PANTHER" id="PTHR41244:SF1">
    <property type="entry name" value="GLYCOSYLTRANSFERASE"/>
    <property type="match status" value="1"/>
</dbReference>
<evidence type="ECO:0000313" key="3">
    <source>
        <dbReference type="EMBL" id="WNM62048.1"/>
    </source>
</evidence>
<dbReference type="KEGG" id="nneo:PQG83_20260"/>
<reference evidence="3 4" key="1">
    <citation type="submission" date="2023-01" db="EMBL/GenBank/DDBJ databases">
        <title>Cultivation and genomic characterization of new, ubiquitous marine nitrite-oxidizing bacteria from the Nitrospirales.</title>
        <authorList>
            <person name="Mueller A.J."/>
            <person name="Daebeler A."/>
            <person name="Herbold C.W."/>
            <person name="Kirkegaard R.H."/>
            <person name="Daims H."/>
        </authorList>
    </citation>
    <scope>NUCLEOTIDE SEQUENCE [LARGE SCALE GENOMIC DNA]</scope>
    <source>
        <strain evidence="3 4">DK</strain>
    </source>
</reference>
<dbReference type="SUPFAM" id="SSF53448">
    <property type="entry name" value="Nucleotide-diphospho-sugar transferases"/>
    <property type="match status" value="1"/>
</dbReference>
<dbReference type="Gene3D" id="3.40.50.150">
    <property type="entry name" value="Vaccinia Virus protein VP39"/>
    <property type="match status" value="1"/>
</dbReference>
<feature type="domain" description="Glycosyltransferase 2-like" evidence="1">
    <location>
        <begin position="779"/>
        <end position="903"/>
    </location>
</feature>
<evidence type="ECO:0000259" key="1">
    <source>
        <dbReference type="Pfam" id="PF00535"/>
    </source>
</evidence>
<dbReference type="Gene3D" id="3.90.550.10">
    <property type="entry name" value="Spore Coat Polysaccharide Biosynthesis Protein SpsA, Chain A"/>
    <property type="match status" value="1"/>
</dbReference>
<evidence type="ECO:0000259" key="2">
    <source>
        <dbReference type="Pfam" id="PF08242"/>
    </source>
</evidence>
<dbReference type="InterPro" id="IPR029044">
    <property type="entry name" value="Nucleotide-diphossugar_trans"/>
</dbReference>
<accession>A0AA96GIG1</accession>
<protein>
    <submittedName>
        <fullName evidence="3">Glycoside hydrolase family 99-like domain-containing protein</fullName>
    </submittedName>
</protein>
<sequence>MKSLLSKAGYGLNPKTDVWSRPEYLGIDYDDGEIIEQRLAGIIEQASDISVLSTELRQHCTDWPSLYHLSSTRANILRPFQSLLEATDVLEIGAGCGAITRYLGECGAHVLALEGTHRRASIARSRTRDLPNVIVASDKFDDFKLNHQFDVITLIGVLEYANLFTPGEDPALGMLQRVRSMLKPNGKLIVAVENQLGLKYFSGAPEDHVGQAMYGLEGRYRKDQPHTYGRKVLAEMLRQAGFASSEFMAPFPDYKLPASIVSESGFLCEEFDASALAWQSVKRDPQLPPLLAISPELVWPVLTQNGVALDLANSFLIVAGISLKHVLDPFILAWHFTSERSKEFCKETRFLSIDNGEIEVQYYPLVSGSTMHIHGRLLTFNIPEKAEYVHGRPLSQELIQIVTRDGWCIEEVAAFLNRYLQILLSMNVSGEISLPIDSPDIPLPGELFDALPQNIIVSHDGTWQVIDQEWTLNDDLSVGRMIFRSLHLLIHSVTRFGTTDHDSLDTPLRLFLAVFKAMGFVVTDDTIERYAKQEIELQTEVVRRPLSYDEFLQWLRTTPLPRQNLNQALVERDGQIANLKQAAAEREMQIASLNKAVAEHERIVGEWDQRFGVLYERLLTKEEELRRMHSSLLWRNISKVRILRERLCPEGSWRGRVCARLVHWLKGSDLPVTQNRQSPGGSLDRVLTSAKSLLPVSPNRKHQLVSFVFGRFGSFFQQTESYRRWKDRQLPVLHESGNLHFSPQNPPRQPVSLIQLEPGGMTTLIQSFNFTEVEQPLVSIVIPVYNHLEYTVCCLASILSHVPQCSFEVIIVDDGSQDETPNILPDVQNIRYCRNETNIGFLNSCNKGATLARGQYLLLLNNDTQVLEGWLDELVNTFQEQSEVGLVGSKLLYPNGVLQEAGAIIKPDGSAELVGLNGDPDRPEYNVVREVDYCSGACLLIKAELFKTLGGFDDIYAPSYCEDSDLAFRVRKLGKRVFYQPRSVVVHHLSVSTNDSRHAKLPLIAKNSRIFMERWSNELKKLHEVRAIAFFLPQYHPIPENDRWWGKGFTEWTNVTKARPNFQGHYQPHLPADLGFYDLRMPEVREEQARLARQYGISAFCYYYYWFAGKKLLNRPLDEVLQSGSPDFPFCLCWANENWTRRWDGCEEDILIAQSHTQADHAGFIAEIAPALLDPRYVRIHGKPLVIVYRLGQFPEPKRTADLWREYCVNAGIGEIYLAYVQSFDRMPMGDDPSLYGFDAAIEFPPHRYPVQAELSQPLINPEYQGVLFDYVQTSENFIRRTWPSYKLFKGVMPSWDNTARRQDVSHVFVGATPERYEYWLRQVVEQTRRFHFGDERVVFINAWNEWAEGNHLEPDRAFGHQYLVATKNGLG</sequence>
<dbReference type="SUPFAM" id="SSF53335">
    <property type="entry name" value="S-adenosyl-L-methionine-dependent methyltransferases"/>
    <property type="match status" value="1"/>
</dbReference>
<dbReference type="PANTHER" id="PTHR41244">
    <property type="entry name" value="RHAMNAN SYNTHESIS F"/>
    <property type="match status" value="1"/>
</dbReference>
<dbReference type="Gene3D" id="3.20.20.80">
    <property type="entry name" value="Glycosidases"/>
    <property type="match status" value="1"/>
</dbReference>
<dbReference type="Pfam" id="PF00535">
    <property type="entry name" value="Glycos_transf_2"/>
    <property type="match status" value="1"/>
</dbReference>
<dbReference type="Pfam" id="PF08242">
    <property type="entry name" value="Methyltransf_12"/>
    <property type="match status" value="1"/>
</dbReference>
<dbReference type="RefSeq" id="WP_312744965.1">
    <property type="nucleotide sequence ID" value="NZ_CP116968.1"/>
</dbReference>
<proteinExistence type="predicted"/>
<organism evidence="3 4">
    <name type="scientific">Candidatus Nitrospira neomarina</name>
    <dbReference type="NCBI Taxonomy" id="3020899"/>
    <lineage>
        <taxon>Bacteria</taxon>
        <taxon>Pseudomonadati</taxon>
        <taxon>Nitrospirota</taxon>
        <taxon>Nitrospiria</taxon>
        <taxon>Nitrospirales</taxon>
        <taxon>Nitrospiraceae</taxon>
        <taxon>Nitrospira</taxon>
    </lineage>
</organism>
<dbReference type="Proteomes" id="UP001302494">
    <property type="component" value="Chromosome"/>
</dbReference>